<keyword evidence="6" id="KW-1185">Reference proteome</keyword>
<organism evidence="5 6">
    <name type="scientific">Mucilaginibacter aquatilis</name>
    <dbReference type="NCBI Taxonomy" id="1517760"/>
    <lineage>
        <taxon>Bacteria</taxon>
        <taxon>Pseudomonadati</taxon>
        <taxon>Bacteroidota</taxon>
        <taxon>Sphingobacteriia</taxon>
        <taxon>Sphingobacteriales</taxon>
        <taxon>Sphingobacteriaceae</taxon>
        <taxon>Mucilaginibacter</taxon>
    </lineage>
</organism>
<dbReference type="GO" id="GO:0005524">
    <property type="term" value="F:ATP binding"/>
    <property type="evidence" value="ECO:0007669"/>
    <property type="project" value="UniProtKB-KW"/>
</dbReference>
<dbReference type="GO" id="GO:0042626">
    <property type="term" value="F:ATPase-coupled transmembrane transporter activity"/>
    <property type="evidence" value="ECO:0007669"/>
    <property type="project" value="TreeGrafter"/>
</dbReference>
<evidence type="ECO:0000256" key="1">
    <source>
        <dbReference type="ARBA" id="ARBA00022448"/>
    </source>
</evidence>
<proteinExistence type="predicted"/>
<dbReference type="InterPro" id="IPR003439">
    <property type="entry name" value="ABC_transporter-like_ATP-bd"/>
</dbReference>
<reference evidence="5 6" key="1">
    <citation type="submission" date="2019-12" db="EMBL/GenBank/DDBJ databases">
        <title>Mucilaginibacter sp. HME9299 genome sequencing and assembly.</title>
        <authorList>
            <person name="Kang H."/>
            <person name="Kim H."/>
            <person name="Joh K."/>
        </authorList>
    </citation>
    <scope>NUCLEOTIDE SEQUENCE [LARGE SCALE GENOMIC DNA]</scope>
    <source>
        <strain evidence="5 6">HME9299</strain>
    </source>
</reference>
<evidence type="ECO:0000256" key="2">
    <source>
        <dbReference type="ARBA" id="ARBA00022741"/>
    </source>
</evidence>
<accession>A0A6I4ICZ6</accession>
<sequence length="472" mass="54052">MRGNLDYAIIQKKVTRVIRLSFNELYIWKNLSHIHMVESRYFVTYEDLVGYLELKTGFAPPQIIEGKGLFLGKFNKWFTNFEDVSSENVNWRCIFPDPKLNISYPYPIDEITVACSLCSSPSAYDQANRILNDYHLDASLSKRQTMTLSGGELLLLSFAKAQGLKDLTETLYVCTPTQWLHPTKYFLLENLIKEYSDSGKTVSLLLLEGEQIETAPDNDLQEQEQVSSVQVESLPWSLYIKNLLKIFDAQTFPKNSPEKIIRYVPADFDREFESPTLVTGDNGVGKSVFVKMLSNIYQPTTGRIAIRCLGNEGYARVLMQDSLDQLFGETINDHFTRVFKFDKAKGKQARELYEKMLDELRLAIKTDVRLRKMKLAASNSGTIETVLQVKFALVCERLASKPPLLILDEPDWCLSRPVTGLFTSIVVNAAHKIHIPVLIITHLRNWYSNLYKSVINLKIMENPQEVHIEQIN</sequence>
<dbReference type="PANTHER" id="PTHR43553">
    <property type="entry name" value="HEAVY METAL TRANSPORTER"/>
    <property type="match status" value="1"/>
</dbReference>
<protein>
    <submittedName>
        <fullName evidence="5">ATP-binding cassette domain-containing protein</fullName>
    </submittedName>
</protein>
<dbReference type="PANTHER" id="PTHR43553:SF24">
    <property type="entry name" value="ENERGY-COUPLING FACTOR TRANSPORTER ATP-BINDING PROTEIN ECFA1"/>
    <property type="match status" value="1"/>
</dbReference>
<dbReference type="InterPro" id="IPR050095">
    <property type="entry name" value="ECF_ABC_transporter_ATP-bd"/>
</dbReference>
<keyword evidence="2" id="KW-0547">Nucleotide-binding</keyword>
<dbReference type="EMBL" id="WQLA01000003">
    <property type="protein sequence ID" value="MVN91466.1"/>
    <property type="molecule type" value="Genomic_DNA"/>
</dbReference>
<evidence type="ECO:0000259" key="4">
    <source>
        <dbReference type="Pfam" id="PF00005"/>
    </source>
</evidence>
<gene>
    <name evidence="5" type="ORF">GO816_10055</name>
</gene>
<dbReference type="GO" id="GO:0016887">
    <property type="term" value="F:ATP hydrolysis activity"/>
    <property type="evidence" value="ECO:0007669"/>
    <property type="project" value="InterPro"/>
</dbReference>
<dbReference type="Pfam" id="PF00005">
    <property type="entry name" value="ABC_tran"/>
    <property type="match status" value="1"/>
</dbReference>
<evidence type="ECO:0000313" key="6">
    <source>
        <dbReference type="Proteomes" id="UP000434850"/>
    </source>
</evidence>
<comment type="caution">
    <text evidence="5">The sequence shown here is derived from an EMBL/GenBank/DDBJ whole genome shotgun (WGS) entry which is preliminary data.</text>
</comment>
<dbReference type="AlphaFoldDB" id="A0A6I4ICZ6"/>
<name>A0A6I4ICZ6_9SPHI</name>
<dbReference type="SUPFAM" id="SSF52540">
    <property type="entry name" value="P-loop containing nucleoside triphosphate hydrolases"/>
    <property type="match status" value="1"/>
</dbReference>
<keyword evidence="3 5" id="KW-0067">ATP-binding</keyword>
<dbReference type="OrthoDB" id="9805029at2"/>
<dbReference type="InterPro" id="IPR027417">
    <property type="entry name" value="P-loop_NTPase"/>
</dbReference>
<evidence type="ECO:0000256" key="3">
    <source>
        <dbReference type="ARBA" id="ARBA00022840"/>
    </source>
</evidence>
<dbReference type="GO" id="GO:0043190">
    <property type="term" value="C:ATP-binding cassette (ABC) transporter complex"/>
    <property type="evidence" value="ECO:0007669"/>
    <property type="project" value="TreeGrafter"/>
</dbReference>
<keyword evidence="1" id="KW-0813">Transport</keyword>
<feature type="domain" description="ABC transporter" evidence="4">
    <location>
        <begin position="277"/>
        <end position="410"/>
    </location>
</feature>
<evidence type="ECO:0000313" key="5">
    <source>
        <dbReference type="EMBL" id="MVN91466.1"/>
    </source>
</evidence>
<dbReference type="Proteomes" id="UP000434850">
    <property type="component" value="Unassembled WGS sequence"/>
</dbReference>
<dbReference type="Gene3D" id="3.40.50.300">
    <property type="entry name" value="P-loop containing nucleotide triphosphate hydrolases"/>
    <property type="match status" value="1"/>
</dbReference>